<dbReference type="Proteomes" id="UP000007875">
    <property type="component" value="Unassembled WGS sequence"/>
</dbReference>
<organism evidence="7 8">
    <name type="scientific">Ciona savignyi</name>
    <name type="common">Pacific transparent sea squirt</name>
    <dbReference type="NCBI Taxonomy" id="51511"/>
    <lineage>
        <taxon>Eukaryota</taxon>
        <taxon>Metazoa</taxon>
        <taxon>Chordata</taxon>
        <taxon>Tunicata</taxon>
        <taxon>Ascidiacea</taxon>
        <taxon>Phlebobranchia</taxon>
        <taxon>Cionidae</taxon>
        <taxon>Ciona</taxon>
    </lineage>
</organism>
<reference evidence="7" key="3">
    <citation type="submission" date="2025-09" db="UniProtKB">
        <authorList>
            <consortium name="Ensembl"/>
        </authorList>
    </citation>
    <scope>IDENTIFICATION</scope>
</reference>
<sequence length="320" mass="33613">MARIAQVLTIIVAILAILFLIVSLATSDWMVACMDASSLLQTMGAAGASSLPDSYQSMFTGAICFKTGLFKFSYSILSVEAALALPMSSMDSFVRVTIGLLFFSMLLIIVGVIFIIMSSCSDSMSHRRKAAARTYNVIGAVVLTFGAIFLLGGALAYTVPQSKVVHNPIMWTAQLGTTFSKVFSNGMSGSGSMNPFGPSGTGGSNPYAGFGSSPGGSSSNNPLAGLENLGSNIDPSSMPNLEDIMGQGRKKRQAPGSSSDPMPELANLTPVEDSSPRETMHESSPGAGGMQDAMKYLSSIDPVFGYSFYLAWVAFVLAFL</sequence>
<evidence type="ECO:0000256" key="5">
    <source>
        <dbReference type="SAM" id="MobiDB-lite"/>
    </source>
</evidence>
<dbReference type="HOGENOM" id="CLU_872984_0_0_1"/>
<evidence type="ECO:0000256" key="6">
    <source>
        <dbReference type="SAM" id="Phobius"/>
    </source>
</evidence>
<evidence type="ECO:0000313" key="8">
    <source>
        <dbReference type="Proteomes" id="UP000007875"/>
    </source>
</evidence>
<keyword evidence="4 6" id="KW-0472">Membrane</keyword>
<feature type="compositionally biased region" description="Low complexity" evidence="5">
    <location>
        <begin position="208"/>
        <end position="226"/>
    </location>
</feature>
<dbReference type="InParanoid" id="H2YVH8"/>
<reference evidence="7" key="2">
    <citation type="submission" date="2025-08" db="UniProtKB">
        <authorList>
            <consortium name="Ensembl"/>
        </authorList>
    </citation>
    <scope>IDENTIFICATION</scope>
</reference>
<protein>
    <submittedName>
        <fullName evidence="7">Uncharacterized protein</fullName>
    </submittedName>
</protein>
<dbReference type="Gene3D" id="1.20.140.150">
    <property type="match status" value="1"/>
</dbReference>
<dbReference type="InterPro" id="IPR050579">
    <property type="entry name" value="PMP-22/EMP/MP20-like"/>
</dbReference>
<evidence type="ECO:0000256" key="1">
    <source>
        <dbReference type="ARBA" id="ARBA00004141"/>
    </source>
</evidence>
<evidence type="ECO:0000256" key="4">
    <source>
        <dbReference type="ARBA" id="ARBA00023136"/>
    </source>
</evidence>
<reference evidence="8" key="1">
    <citation type="submission" date="2003-08" db="EMBL/GenBank/DDBJ databases">
        <authorList>
            <person name="Birren B."/>
            <person name="Nusbaum C."/>
            <person name="Abebe A."/>
            <person name="Abouelleil A."/>
            <person name="Adekoya E."/>
            <person name="Ait-zahra M."/>
            <person name="Allen N."/>
            <person name="Allen T."/>
            <person name="An P."/>
            <person name="Anderson M."/>
            <person name="Anderson S."/>
            <person name="Arachchi H."/>
            <person name="Armbruster J."/>
            <person name="Bachantsang P."/>
            <person name="Baldwin J."/>
            <person name="Barry A."/>
            <person name="Bayul T."/>
            <person name="Blitshsteyn B."/>
            <person name="Bloom T."/>
            <person name="Blye J."/>
            <person name="Boguslavskiy L."/>
            <person name="Borowsky M."/>
            <person name="Boukhgalter B."/>
            <person name="Brunache A."/>
            <person name="Butler J."/>
            <person name="Calixte N."/>
            <person name="Calvo S."/>
            <person name="Camarata J."/>
            <person name="Campo K."/>
            <person name="Chang J."/>
            <person name="Cheshatsang Y."/>
            <person name="Citroen M."/>
            <person name="Collymore A."/>
            <person name="Considine T."/>
            <person name="Cook A."/>
            <person name="Cooke P."/>
            <person name="Corum B."/>
            <person name="Cuomo C."/>
            <person name="David R."/>
            <person name="Dawoe T."/>
            <person name="Degray S."/>
            <person name="Dodge S."/>
            <person name="Dooley K."/>
            <person name="Dorje P."/>
            <person name="Dorjee K."/>
            <person name="Dorris L."/>
            <person name="Duffey N."/>
            <person name="Dupes A."/>
            <person name="Elkins T."/>
            <person name="Engels R."/>
            <person name="Erickson J."/>
            <person name="Farina A."/>
            <person name="Faro S."/>
            <person name="Ferreira P."/>
            <person name="Fischer H."/>
            <person name="Fitzgerald M."/>
            <person name="Foley K."/>
            <person name="Gage D."/>
            <person name="Galagan J."/>
            <person name="Gearin G."/>
            <person name="Gnerre S."/>
            <person name="Gnirke A."/>
            <person name="Goyette A."/>
            <person name="Graham J."/>
            <person name="Grandbois E."/>
            <person name="Gyaltsen K."/>
            <person name="Hafez N."/>
            <person name="Hagopian D."/>
            <person name="Hagos B."/>
            <person name="Hall J."/>
            <person name="Hatcher B."/>
            <person name="Heller A."/>
            <person name="Higgins H."/>
            <person name="Honan T."/>
            <person name="Horn A."/>
            <person name="Houde N."/>
            <person name="Hughes L."/>
            <person name="Hulme W."/>
            <person name="Husby E."/>
            <person name="Iliev I."/>
            <person name="Jaffe D."/>
            <person name="Jones C."/>
            <person name="Kamal M."/>
            <person name="Kamat A."/>
            <person name="Kamvysselis M."/>
            <person name="Karlsson E."/>
            <person name="Kells C."/>
            <person name="Kieu A."/>
            <person name="Kisner P."/>
            <person name="Kodira C."/>
            <person name="Kulbokas E."/>
            <person name="Labutti K."/>
            <person name="Lama D."/>
            <person name="Landers T."/>
            <person name="Leger J."/>
            <person name="Levine S."/>
            <person name="Lewis D."/>
            <person name="Lewis T."/>
            <person name="Lindblad-toh K."/>
            <person name="Liu X."/>
            <person name="Lokyitsang T."/>
            <person name="Lokyitsang Y."/>
            <person name="Lucien O."/>
            <person name="Lui A."/>
            <person name="Ma L.J."/>
            <person name="Mabbitt R."/>
            <person name="Macdonald J."/>
            <person name="Maclean C."/>
            <person name="Major J."/>
            <person name="Manning J."/>
            <person name="Marabella R."/>
            <person name="Maru K."/>
            <person name="Matthews C."/>
            <person name="Mauceli E."/>
            <person name="Mccarthy M."/>
            <person name="Mcdonough S."/>
            <person name="Mcghee T."/>
            <person name="Meldrim J."/>
            <person name="Meneus L."/>
            <person name="Mesirov J."/>
            <person name="Mihalev A."/>
            <person name="Mihova T."/>
            <person name="Mikkelsen T."/>
            <person name="Mlenga V."/>
            <person name="Moru K."/>
            <person name="Mozes J."/>
            <person name="Mulrain L."/>
            <person name="Munson G."/>
            <person name="Naylor J."/>
            <person name="Newes C."/>
            <person name="Nguyen C."/>
            <person name="Nguyen N."/>
            <person name="Nguyen T."/>
            <person name="Nicol R."/>
            <person name="Nielsen C."/>
            <person name="Nizzari M."/>
            <person name="Norbu C."/>
            <person name="Norbu N."/>
            <person name="O'donnell P."/>
            <person name="Okoawo O."/>
            <person name="O'leary S."/>
            <person name="Omotosho B."/>
            <person name="O'neill K."/>
            <person name="Osman S."/>
            <person name="Parker S."/>
            <person name="Perrin D."/>
            <person name="Phunkhang P."/>
            <person name="Piqani B."/>
            <person name="Purcell S."/>
            <person name="Rachupka T."/>
            <person name="Ramasamy U."/>
            <person name="Rameau R."/>
            <person name="Ray V."/>
            <person name="Raymond C."/>
            <person name="Retta R."/>
            <person name="Richardson S."/>
            <person name="Rise C."/>
            <person name="Rodriguez J."/>
            <person name="Rogers J."/>
            <person name="Rogov P."/>
            <person name="Rutman M."/>
            <person name="Schupbach R."/>
            <person name="Seaman C."/>
            <person name="Settipalli S."/>
            <person name="Sharpe T."/>
            <person name="Sheridan J."/>
            <person name="Sherpa N."/>
            <person name="Shi J."/>
            <person name="Smirnov S."/>
            <person name="Smith C."/>
            <person name="Sougnez C."/>
            <person name="Spencer B."/>
            <person name="Stalker J."/>
            <person name="Stange-thomann N."/>
            <person name="Stavropoulos S."/>
            <person name="Stetson K."/>
            <person name="Stone C."/>
            <person name="Stone S."/>
            <person name="Stubbs M."/>
            <person name="Talamas J."/>
            <person name="Tchuinga P."/>
            <person name="Tenzing P."/>
            <person name="Tesfaye S."/>
            <person name="Theodore J."/>
            <person name="Thoulutsang Y."/>
            <person name="Topham K."/>
            <person name="Towey S."/>
            <person name="Tsamla T."/>
            <person name="Tsomo N."/>
            <person name="Vallee D."/>
            <person name="Vassiliev H."/>
            <person name="Venkataraman V."/>
            <person name="Vinson J."/>
            <person name="Vo A."/>
            <person name="Wade C."/>
            <person name="Wang S."/>
            <person name="Wangchuk T."/>
            <person name="Wangdi T."/>
            <person name="Whittaker C."/>
            <person name="Wilkinson J."/>
            <person name="Wu Y."/>
            <person name="Wyman D."/>
            <person name="Yadav S."/>
            <person name="Yang S."/>
            <person name="Yang X."/>
            <person name="Yeager S."/>
            <person name="Yee E."/>
            <person name="Young G."/>
            <person name="Zainoun J."/>
            <person name="Zembeck L."/>
            <person name="Zimmer A."/>
            <person name="Zody M."/>
            <person name="Lander E."/>
        </authorList>
    </citation>
    <scope>NUCLEOTIDE SEQUENCE [LARGE SCALE GENOMIC DNA]</scope>
</reference>
<dbReference type="GO" id="GO:0005886">
    <property type="term" value="C:plasma membrane"/>
    <property type="evidence" value="ECO:0007669"/>
    <property type="project" value="TreeGrafter"/>
</dbReference>
<dbReference type="GeneTree" id="ENSGT00390000014920"/>
<dbReference type="Ensembl" id="ENSCSAVT00000009455.1">
    <property type="protein sequence ID" value="ENSCSAVP00000009338.1"/>
    <property type="gene ID" value="ENSCSAVG00000005501.1"/>
</dbReference>
<dbReference type="PANTHER" id="PTHR10671:SF108">
    <property type="entry name" value="CLAUDIN FAMILY PROTEIN-RELATED"/>
    <property type="match status" value="1"/>
</dbReference>
<proteinExistence type="predicted"/>
<keyword evidence="3 6" id="KW-1133">Transmembrane helix</keyword>
<feature type="transmembrane region" description="Helical" evidence="6">
    <location>
        <begin position="93"/>
        <end position="116"/>
    </location>
</feature>
<evidence type="ECO:0000313" key="7">
    <source>
        <dbReference type="Ensembl" id="ENSCSAVP00000009338.1"/>
    </source>
</evidence>
<feature type="region of interest" description="Disordered" evidence="5">
    <location>
        <begin position="193"/>
        <end position="288"/>
    </location>
</feature>
<feature type="compositionally biased region" description="Polar residues" evidence="5">
    <location>
        <begin position="229"/>
        <end position="239"/>
    </location>
</feature>
<accession>H2YVH8</accession>
<feature type="transmembrane region" description="Helical" evidence="6">
    <location>
        <begin position="7"/>
        <end position="25"/>
    </location>
</feature>
<feature type="transmembrane region" description="Helical" evidence="6">
    <location>
        <begin position="137"/>
        <end position="159"/>
    </location>
</feature>
<feature type="transmembrane region" description="Helical" evidence="6">
    <location>
        <begin position="303"/>
        <end position="319"/>
    </location>
</feature>
<name>H2YVH8_CIOSA</name>
<evidence type="ECO:0000256" key="2">
    <source>
        <dbReference type="ARBA" id="ARBA00022692"/>
    </source>
</evidence>
<comment type="subcellular location">
    <subcellularLocation>
        <location evidence="1">Membrane</location>
        <topology evidence="1">Multi-pass membrane protein</topology>
    </subcellularLocation>
</comment>
<keyword evidence="8" id="KW-1185">Reference proteome</keyword>
<dbReference type="PANTHER" id="PTHR10671">
    <property type="entry name" value="EPITHELIAL MEMBRANE PROTEIN-RELATED"/>
    <property type="match status" value="1"/>
</dbReference>
<evidence type="ECO:0000256" key="3">
    <source>
        <dbReference type="ARBA" id="ARBA00022989"/>
    </source>
</evidence>
<keyword evidence="2 6" id="KW-0812">Transmembrane</keyword>
<dbReference type="AlphaFoldDB" id="H2YVH8"/>